<dbReference type="EMBL" id="JBGBPQ010000011">
    <property type="protein sequence ID" value="KAL1515305.1"/>
    <property type="molecule type" value="Genomic_DNA"/>
</dbReference>
<accession>A0AB34J8X5</accession>
<sequence length="240" mass="26431">MPVERIRYPALREMTWQQSAAASNPDPNFYTLDYDDRVRHSEGKFFTLYATERTFYSGRGSASATDFYNTDQGPKATLYHRVSRSPYRYGAMRASSAGREVKASSPACATTERVGPGTYHVGNQRVPPPPRRRDVGSAVFASATPRLGKEWAVPPKTAEPVYSSLSVDRKSWTSRGNKYTKGMSFGSAQRFKRAPGPGTNLPAQVPVPGPGAYCGLHSWPDQGFNGTARGYNYIALPPHQ</sequence>
<gene>
    <name evidence="2" type="ORF">AB1Y20_001937</name>
</gene>
<protein>
    <submittedName>
        <fullName evidence="2">Uncharacterized protein</fullName>
    </submittedName>
</protein>
<evidence type="ECO:0000256" key="1">
    <source>
        <dbReference type="SAM" id="MobiDB-lite"/>
    </source>
</evidence>
<evidence type="ECO:0000313" key="2">
    <source>
        <dbReference type="EMBL" id="KAL1515305.1"/>
    </source>
</evidence>
<organism evidence="2 3">
    <name type="scientific">Prymnesium parvum</name>
    <name type="common">Toxic golden alga</name>
    <dbReference type="NCBI Taxonomy" id="97485"/>
    <lineage>
        <taxon>Eukaryota</taxon>
        <taxon>Haptista</taxon>
        <taxon>Haptophyta</taxon>
        <taxon>Prymnesiophyceae</taxon>
        <taxon>Prymnesiales</taxon>
        <taxon>Prymnesiaceae</taxon>
        <taxon>Prymnesium</taxon>
    </lineage>
</organism>
<comment type="caution">
    <text evidence="2">The sequence shown here is derived from an EMBL/GenBank/DDBJ whole genome shotgun (WGS) entry which is preliminary data.</text>
</comment>
<keyword evidence="3" id="KW-1185">Reference proteome</keyword>
<proteinExistence type="predicted"/>
<feature type="region of interest" description="Disordered" evidence="1">
    <location>
        <begin position="102"/>
        <end position="134"/>
    </location>
</feature>
<reference evidence="2 3" key="1">
    <citation type="journal article" date="2024" name="Science">
        <title>Giant polyketide synthase enzymes in the biosynthesis of giant marine polyether toxins.</title>
        <authorList>
            <person name="Fallon T.R."/>
            <person name="Shende V.V."/>
            <person name="Wierzbicki I.H."/>
            <person name="Pendleton A.L."/>
            <person name="Watervoot N.F."/>
            <person name="Auber R.P."/>
            <person name="Gonzalez D.J."/>
            <person name="Wisecaver J.H."/>
            <person name="Moore B.S."/>
        </authorList>
    </citation>
    <scope>NUCLEOTIDE SEQUENCE [LARGE SCALE GENOMIC DNA]</scope>
    <source>
        <strain evidence="2 3">12B1</strain>
    </source>
</reference>
<evidence type="ECO:0000313" key="3">
    <source>
        <dbReference type="Proteomes" id="UP001515480"/>
    </source>
</evidence>
<dbReference type="Proteomes" id="UP001515480">
    <property type="component" value="Unassembled WGS sequence"/>
</dbReference>
<dbReference type="AlphaFoldDB" id="A0AB34J8X5"/>
<name>A0AB34J8X5_PRYPA</name>